<dbReference type="OrthoDB" id="10680438at2759"/>
<keyword evidence="2" id="KW-1133">Transmembrane helix</keyword>
<name>A0A9D4JW99_DREPO</name>
<gene>
    <name evidence="4" type="ORF">DPMN_127163</name>
</gene>
<keyword evidence="3" id="KW-0732">Signal</keyword>
<dbReference type="Proteomes" id="UP000828390">
    <property type="component" value="Unassembled WGS sequence"/>
</dbReference>
<evidence type="ECO:0000256" key="2">
    <source>
        <dbReference type="SAM" id="Phobius"/>
    </source>
</evidence>
<keyword evidence="5" id="KW-1185">Reference proteome</keyword>
<protein>
    <submittedName>
        <fullName evidence="4">Uncharacterized protein</fullName>
    </submittedName>
</protein>
<dbReference type="AlphaFoldDB" id="A0A9D4JW99"/>
<organism evidence="4 5">
    <name type="scientific">Dreissena polymorpha</name>
    <name type="common">Zebra mussel</name>
    <name type="synonym">Mytilus polymorpha</name>
    <dbReference type="NCBI Taxonomy" id="45954"/>
    <lineage>
        <taxon>Eukaryota</taxon>
        <taxon>Metazoa</taxon>
        <taxon>Spiralia</taxon>
        <taxon>Lophotrochozoa</taxon>
        <taxon>Mollusca</taxon>
        <taxon>Bivalvia</taxon>
        <taxon>Autobranchia</taxon>
        <taxon>Heteroconchia</taxon>
        <taxon>Euheterodonta</taxon>
        <taxon>Imparidentia</taxon>
        <taxon>Neoheterodontei</taxon>
        <taxon>Myida</taxon>
        <taxon>Dreissenoidea</taxon>
        <taxon>Dreissenidae</taxon>
        <taxon>Dreissena</taxon>
    </lineage>
</organism>
<feature type="region of interest" description="Disordered" evidence="1">
    <location>
        <begin position="418"/>
        <end position="499"/>
    </location>
</feature>
<reference evidence="4" key="1">
    <citation type="journal article" date="2019" name="bioRxiv">
        <title>The Genome of the Zebra Mussel, Dreissena polymorpha: A Resource for Invasive Species Research.</title>
        <authorList>
            <person name="McCartney M.A."/>
            <person name="Auch B."/>
            <person name="Kono T."/>
            <person name="Mallez S."/>
            <person name="Zhang Y."/>
            <person name="Obille A."/>
            <person name="Becker A."/>
            <person name="Abrahante J.E."/>
            <person name="Garbe J."/>
            <person name="Badalamenti J.P."/>
            <person name="Herman A."/>
            <person name="Mangelson H."/>
            <person name="Liachko I."/>
            <person name="Sullivan S."/>
            <person name="Sone E.D."/>
            <person name="Koren S."/>
            <person name="Silverstein K.A.T."/>
            <person name="Beckman K.B."/>
            <person name="Gohl D.M."/>
        </authorList>
    </citation>
    <scope>NUCLEOTIDE SEQUENCE</scope>
    <source>
        <strain evidence="4">Duluth1</strain>
        <tissue evidence="4">Whole animal</tissue>
    </source>
</reference>
<proteinExistence type="predicted"/>
<keyword evidence="2" id="KW-0472">Membrane</keyword>
<feature type="transmembrane region" description="Helical" evidence="2">
    <location>
        <begin position="245"/>
        <end position="268"/>
    </location>
</feature>
<evidence type="ECO:0000313" key="5">
    <source>
        <dbReference type="Proteomes" id="UP000828390"/>
    </source>
</evidence>
<keyword evidence="2" id="KW-0812">Transmembrane</keyword>
<accession>A0A9D4JW99</accession>
<evidence type="ECO:0000313" key="4">
    <source>
        <dbReference type="EMBL" id="KAH3825289.1"/>
    </source>
</evidence>
<feature type="chain" id="PRO_5039615966" evidence="3">
    <location>
        <begin position="20"/>
        <end position="518"/>
    </location>
</feature>
<evidence type="ECO:0000256" key="1">
    <source>
        <dbReference type="SAM" id="MobiDB-lite"/>
    </source>
</evidence>
<evidence type="ECO:0000256" key="3">
    <source>
        <dbReference type="SAM" id="SignalP"/>
    </source>
</evidence>
<feature type="signal peptide" evidence="3">
    <location>
        <begin position="1"/>
        <end position="19"/>
    </location>
</feature>
<dbReference type="EMBL" id="JAIWYP010000005">
    <property type="protein sequence ID" value="KAH3825289.1"/>
    <property type="molecule type" value="Genomic_DNA"/>
</dbReference>
<comment type="caution">
    <text evidence="4">The sequence shown here is derived from an EMBL/GenBank/DDBJ whole genome shotgun (WGS) entry which is preliminary data.</text>
</comment>
<reference evidence="4" key="2">
    <citation type="submission" date="2020-11" db="EMBL/GenBank/DDBJ databases">
        <authorList>
            <person name="McCartney M.A."/>
            <person name="Auch B."/>
            <person name="Kono T."/>
            <person name="Mallez S."/>
            <person name="Becker A."/>
            <person name="Gohl D.M."/>
            <person name="Silverstein K.A.T."/>
            <person name="Koren S."/>
            <person name="Bechman K.B."/>
            <person name="Herman A."/>
            <person name="Abrahante J.E."/>
            <person name="Garbe J."/>
        </authorList>
    </citation>
    <scope>NUCLEOTIDE SEQUENCE</scope>
    <source>
        <strain evidence="4">Duluth1</strain>
        <tissue evidence="4">Whole animal</tissue>
    </source>
</reference>
<sequence length="518" mass="57443">MTFLSGLIALLGLIHLSSQSEDKLKSASMATDWESAQNKCINDNRILMSEMPSAIFLANVKPSEVVWVNAKVTRIEYASGQIEHLKIAYMPSERYLGNCICVSSSHNRQSIYTCTQTKTSINWIEARQKCTFNGDTWDPLPSHSIKNAVAMLVKGPAVWLSKYTTGKIDGLNDSVSKCVGFQRLGDGTFVERLDNCSNPHSYLCAENRDSYAPTLTRLETPIPELSIDGDFFPGSSQDQIRKLSGAIACGVAGCIVIVIAAVGAVYGYRRHQRRRQYRQSLRRFRNKQTIISTNTRPRASDIDKARSLTLDSSAVQCKISYEDCTGKKYATLQGEVARECKGRLNSQGYVNEIEPNVDSMDLEKYEEFSPSCNKFHTLEPGKEVYKNTRPKKASIHADEKAFANTAVDDCYGGKGKPILSKKTRGAKQQPEQATPVGNDDSENGIAKLNYDVPPRRQKGQFGLKCGKAAGNKQREMTTEFPQKQGEGQEDAESQDAKLDDLESYENLHLGAIKGTLKI</sequence>